<evidence type="ECO:0000259" key="7">
    <source>
        <dbReference type="Pfam" id="PF04234"/>
    </source>
</evidence>
<evidence type="ECO:0000256" key="3">
    <source>
        <dbReference type="ARBA" id="ARBA00022729"/>
    </source>
</evidence>
<keyword evidence="5" id="KW-0472">Membrane</keyword>
<accession>A0A7W9DS58</accession>
<keyword evidence="5" id="KW-0812">Transmembrane</keyword>
<evidence type="ECO:0000313" key="8">
    <source>
        <dbReference type="EMBL" id="MBB5628075.1"/>
    </source>
</evidence>
<comment type="caution">
    <text evidence="8">The sequence shown here is derived from an EMBL/GenBank/DDBJ whole genome shotgun (WGS) entry which is preliminary data.</text>
</comment>
<evidence type="ECO:0000256" key="4">
    <source>
        <dbReference type="ARBA" id="ARBA00023008"/>
    </source>
</evidence>
<dbReference type="GO" id="GO:0006825">
    <property type="term" value="P:copper ion transport"/>
    <property type="evidence" value="ECO:0007669"/>
    <property type="project" value="InterPro"/>
</dbReference>
<feature type="chain" id="PRO_5031298890" description="CopC domain-containing protein" evidence="6">
    <location>
        <begin position="29"/>
        <end position="185"/>
    </location>
</feature>
<dbReference type="InterPro" id="IPR014755">
    <property type="entry name" value="Cu-Rt/internalin_Ig-like"/>
</dbReference>
<dbReference type="RefSeq" id="WP_184612641.1">
    <property type="nucleotide sequence ID" value="NZ_BOOS01000015.1"/>
</dbReference>
<dbReference type="GO" id="GO:0030313">
    <property type="term" value="C:cell envelope"/>
    <property type="evidence" value="ECO:0007669"/>
    <property type="project" value="UniProtKB-SubCell"/>
</dbReference>
<keyword evidence="5" id="KW-1133">Transmembrane helix</keyword>
<organism evidence="8 9">
    <name type="scientific">Sphaerisporangium krabiense</name>
    <dbReference type="NCBI Taxonomy" id="763782"/>
    <lineage>
        <taxon>Bacteria</taxon>
        <taxon>Bacillati</taxon>
        <taxon>Actinomycetota</taxon>
        <taxon>Actinomycetes</taxon>
        <taxon>Streptosporangiales</taxon>
        <taxon>Streptosporangiaceae</taxon>
        <taxon>Sphaerisporangium</taxon>
    </lineage>
</organism>
<dbReference type="GO" id="GO:0042597">
    <property type="term" value="C:periplasmic space"/>
    <property type="evidence" value="ECO:0007669"/>
    <property type="project" value="InterPro"/>
</dbReference>
<dbReference type="GO" id="GO:0005507">
    <property type="term" value="F:copper ion binding"/>
    <property type="evidence" value="ECO:0007669"/>
    <property type="project" value="InterPro"/>
</dbReference>
<dbReference type="AlphaFoldDB" id="A0A7W9DS58"/>
<evidence type="ECO:0000256" key="6">
    <source>
        <dbReference type="SAM" id="SignalP"/>
    </source>
</evidence>
<dbReference type="Pfam" id="PF04234">
    <property type="entry name" value="CopC"/>
    <property type="match status" value="1"/>
</dbReference>
<dbReference type="PANTHER" id="PTHR34820">
    <property type="entry name" value="INNER MEMBRANE PROTEIN YEBZ"/>
    <property type="match status" value="1"/>
</dbReference>
<dbReference type="InterPro" id="IPR007348">
    <property type="entry name" value="CopC_dom"/>
</dbReference>
<evidence type="ECO:0000313" key="9">
    <source>
        <dbReference type="Proteomes" id="UP000588112"/>
    </source>
</evidence>
<gene>
    <name evidence="8" type="ORF">BJ981_003774</name>
</gene>
<feature type="domain" description="CopC" evidence="7">
    <location>
        <begin position="29"/>
        <end position="119"/>
    </location>
</feature>
<dbReference type="EMBL" id="JACHBR010000001">
    <property type="protein sequence ID" value="MBB5628075.1"/>
    <property type="molecule type" value="Genomic_DNA"/>
</dbReference>
<feature type="transmembrane region" description="Helical" evidence="5">
    <location>
        <begin position="146"/>
        <end position="165"/>
    </location>
</feature>
<sequence>MKSSFFRTLLVLCLSGVVLGLAAPSALAHDSLKSSSPAKNAVVSGLDKIELEFSARVNFPAVVLTDASGKRYEAGSPRAEGPKVVQNVTGPLPSGDYVIAWRVVSSDGHPVEGEIPFKVNAPGGAPAPAAPVVSATPAAETSQGAFPTWILVVAVFVVIAVVVTFRTRAGSSSGAAKPGATPERD</sequence>
<dbReference type="SUPFAM" id="SSF81296">
    <property type="entry name" value="E set domains"/>
    <property type="match status" value="1"/>
</dbReference>
<name>A0A7W9DS58_9ACTN</name>
<evidence type="ECO:0000256" key="1">
    <source>
        <dbReference type="ARBA" id="ARBA00004196"/>
    </source>
</evidence>
<proteinExistence type="predicted"/>
<comment type="subcellular location">
    <subcellularLocation>
        <location evidence="1">Cell envelope</location>
    </subcellularLocation>
</comment>
<dbReference type="PANTHER" id="PTHR34820:SF4">
    <property type="entry name" value="INNER MEMBRANE PROTEIN YEBZ"/>
    <property type="match status" value="1"/>
</dbReference>
<reference evidence="8 9" key="1">
    <citation type="submission" date="2020-08" db="EMBL/GenBank/DDBJ databases">
        <title>Sequencing the genomes of 1000 actinobacteria strains.</title>
        <authorList>
            <person name="Klenk H.-P."/>
        </authorList>
    </citation>
    <scope>NUCLEOTIDE SEQUENCE [LARGE SCALE GENOMIC DNA]</scope>
    <source>
        <strain evidence="8 9">DSM 45790</strain>
    </source>
</reference>
<dbReference type="Gene3D" id="2.60.40.1220">
    <property type="match status" value="1"/>
</dbReference>
<dbReference type="InterPro" id="IPR032694">
    <property type="entry name" value="CopC/D"/>
</dbReference>
<keyword evidence="9" id="KW-1185">Reference proteome</keyword>
<dbReference type="InterPro" id="IPR014756">
    <property type="entry name" value="Ig_E-set"/>
</dbReference>
<keyword evidence="4" id="KW-0186">Copper</keyword>
<keyword evidence="2" id="KW-0479">Metal-binding</keyword>
<keyword evidence="3 6" id="KW-0732">Signal</keyword>
<dbReference type="GO" id="GO:0005886">
    <property type="term" value="C:plasma membrane"/>
    <property type="evidence" value="ECO:0007669"/>
    <property type="project" value="TreeGrafter"/>
</dbReference>
<dbReference type="Proteomes" id="UP000588112">
    <property type="component" value="Unassembled WGS sequence"/>
</dbReference>
<dbReference type="GO" id="GO:0046688">
    <property type="term" value="P:response to copper ion"/>
    <property type="evidence" value="ECO:0007669"/>
    <property type="project" value="InterPro"/>
</dbReference>
<feature type="signal peptide" evidence="6">
    <location>
        <begin position="1"/>
        <end position="28"/>
    </location>
</feature>
<evidence type="ECO:0000256" key="2">
    <source>
        <dbReference type="ARBA" id="ARBA00022723"/>
    </source>
</evidence>
<protein>
    <recommendedName>
        <fullName evidence="7">CopC domain-containing protein</fullName>
    </recommendedName>
</protein>
<evidence type="ECO:0000256" key="5">
    <source>
        <dbReference type="SAM" id="Phobius"/>
    </source>
</evidence>